<sequence length="74" mass="8106">MADGRFKMTSDGLPIPQKGETRDAVLKRIGSFVGSFTESNVAPTLTHSCAVGQYLARLAWMMELPVEFVEFLVG</sequence>
<evidence type="ECO:0000313" key="2">
    <source>
        <dbReference type="Proteomes" id="UP000886520"/>
    </source>
</evidence>
<dbReference type="AlphaFoldDB" id="A0A9D4UUX2"/>
<dbReference type="EMBL" id="JABFUD020000010">
    <property type="protein sequence ID" value="KAI5074670.1"/>
    <property type="molecule type" value="Genomic_DNA"/>
</dbReference>
<proteinExistence type="predicted"/>
<gene>
    <name evidence="1" type="ORF">GOP47_0010631</name>
</gene>
<comment type="caution">
    <text evidence="1">The sequence shown here is derived from an EMBL/GenBank/DDBJ whole genome shotgun (WGS) entry which is preliminary data.</text>
</comment>
<name>A0A9D4UUX2_ADICA</name>
<accession>A0A9D4UUX2</accession>
<organism evidence="1 2">
    <name type="scientific">Adiantum capillus-veneris</name>
    <name type="common">Maidenhair fern</name>
    <dbReference type="NCBI Taxonomy" id="13818"/>
    <lineage>
        <taxon>Eukaryota</taxon>
        <taxon>Viridiplantae</taxon>
        <taxon>Streptophyta</taxon>
        <taxon>Embryophyta</taxon>
        <taxon>Tracheophyta</taxon>
        <taxon>Polypodiopsida</taxon>
        <taxon>Polypodiidae</taxon>
        <taxon>Polypodiales</taxon>
        <taxon>Pteridineae</taxon>
        <taxon>Pteridaceae</taxon>
        <taxon>Vittarioideae</taxon>
        <taxon>Adiantum</taxon>
    </lineage>
</organism>
<reference evidence="1" key="1">
    <citation type="submission" date="2021-01" db="EMBL/GenBank/DDBJ databases">
        <title>Adiantum capillus-veneris genome.</title>
        <authorList>
            <person name="Fang Y."/>
            <person name="Liao Q."/>
        </authorList>
    </citation>
    <scope>NUCLEOTIDE SEQUENCE</scope>
    <source>
        <strain evidence="1">H3</strain>
        <tissue evidence="1">Leaf</tissue>
    </source>
</reference>
<protein>
    <submittedName>
        <fullName evidence="1">Uncharacterized protein</fullName>
    </submittedName>
</protein>
<keyword evidence="2" id="KW-1185">Reference proteome</keyword>
<evidence type="ECO:0000313" key="1">
    <source>
        <dbReference type="EMBL" id="KAI5074670.1"/>
    </source>
</evidence>
<dbReference type="Proteomes" id="UP000886520">
    <property type="component" value="Chromosome 10"/>
</dbReference>